<gene>
    <name evidence="4" type="ORF">CBYS24578_00016083</name>
</gene>
<dbReference type="Gene3D" id="3.20.20.10">
    <property type="entry name" value="Alanine racemase"/>
    <property type="match status" value="1"/>
</dbReference>
<dbReference type="GO" id="GO:0008721">
    <property type="term" value="F:D-serine ammonia-lyase activity"/>
    <property type="evidence" value="ECO:0007669"/>
    <property type="project" value="TreeGrafter"/>
</dbReference>
<organism evidence="4 5">
    <name type="scientific">Clonostachys byssicola</name>
    <dbReference type="NCBI Taxonomy" id="160290"/>
    <lineage>
        <taxon>Eukaryota</taxon>
        <taxon>Fungi</taxon>
        <taxon>Dikarya</taxon>
        <taxon>Ascomycota</taxon>
        <taxon>Pezizomycotina</taxon>
        <taxon>Sordariomycetes</taxon>
        <taxon>Hypocreomycetidae</taxon>
        <taxon>Hypocreales</taxon>
        <taxon>Bionectriaceae</taxon>
        <taxon>Clonostachys</taxon>
    </lineage>
</organism>
<dbReference type="InterPro" id="IPR042208">
    <property type="entry name" value="D-ser_dehydrat-like_sf"/>
</dbReference>
<dbReference type="InterPro" id="IPR026956">
    <property type="entry name" value="D-ser_dehydrat-like_dom"/>
</dbReference>
<dbReference type="Gene3D" id="2.40.37.20">
    <property type="entry name" value="D-serine dehydratase-like domain"/>
    <property type="match status" value="1"/>
</dbReference>
<dbReference type="EMBL" id="CABFNO020001296">
    <property type="protein sequence ID" value="CAG9977222.1"/>
    <property type="molecule type" value="Genomic_DNA"/>
</dbReference>
<accession>A0A9N9XUJ8</accession>
<dbReference type="PANTHER" id="PTHR28004:SF2">
    <property type="entry name" value="D-SERINE DEHYDRATASE"/>
    <property type="match status" value="1"/>
</dbReference>
<dbReference type="GO" id="GO:0036088">
    <property type="term" value="P:D-serine catabolic process"/>
    <property type="evidence" value="ECO:0007669"/>
    <property type="project" value="TreeGrafter"/>
</dbReference>
<protein>
    <recommendedName>
        <fullName evidence="3">D-serine dehydratase-like domain-containing protein</fullName>
    </recommendedName>
</protein>
<reference evidence="4" key="1">
    <citation type="submission" date="2021-10" db="EMBL/GenBank/DDBJ databases">
        <authorList>
            <person name="Piombo E."/>
        </authorList>
    </citation>
    <scope>NUCLEOTIDE SEQUENCE</scope>
</reference>
<dbReference type="Pfam" id="PF14031">
    <property type="entry name" value="D-ser_dehydrat"/>
    <property type="match status" value="1"/>
</dbReference>
<dbReference type="SMART" id="SM01119">
    <property type="entry name" value="D-ser_dehydrat"/>
    <property type="match status" value="1"/>
</dbReference>
<evidence type="ECO:0000313" key="5">
    <source>
        <dbReference type="Proteomes" id="UP000754883"/>
    </source>
</evidence>
<evidence type="ECO:0000256" key="1">
    <source>
        <dbReference type="ARBA" id="ARBA00005323"/>
    </source>
</evidence>
<name>A0A9N9XUJ8_9HYPO</name>
<comment type="caution">
    <text evidence="4">The sequence shown here is derived from an EMBL/GenBank/DDBJ whole genome shotgun (WGS) entry which is preliminary data.</text>
</comment>
<comment type="similarity">
    <text evidence="1">Belongs to the DSD1 family.</text>
</comment>
<dbReference type="InterPro" id="IPR001608">
    <property type="entry name" value="Ala_racemase_N"/>
</dbReference>
<dbReference type="Pfam" id="PF01168">
    <property type="entry name" value="Ala_racemase_N"/>
    <property type="match status" value="1"/>
</dbReference>
<dbReference type="SUPFAM" id="SSF51419">
    <property type="entry name" value="PLP-binding barrel"/>
    <property type="match status" value="1"/>
</dbReference>
<evidence type="ECO:0000256" key="2">
    <source>
        <dbReference type="ARBA" id="ARBA00023239"/>
    </source>
</evidence>
<proteinExistence type="inferred from homology"/>
<dbReference type="InterPro" id="IPR051466">
    <property type="entry name" value="D-amino_acid_metab_enzyme"/>
</dbReference>
<keyword evidence="2" id="KW-0456">Lyase</keyword>
<dbReference type="PANTHER" id="PTHR28004">
    <property type="entry name" value="ZGC:162816-RELATED"/>
    <property type="match status" value="1"/>
</dbReference>
<dbReference type="AlphaFoldDB" id="A0A9N9XUJ8"/>
<evidence type="ECO:0000259" key="3">
    <source>
        <dbReference type="SMART" id="SM01119"/>
    </source>
</evidence>
<sequence length="473" mass="51327">MNIPQRHAPSVQELRNYYVGHDIQDVPKPALILDAAIARRHCQTIRHAIDALGVGFRAHIKTHKTAELARLSVGDEMATEARFIVSTIPEIERLMPLLKEYRSNGRRTNVLYGIPLPPSQVRRLATLAQELDPGSIAVLVDNPAQLDQAALTFYEIAQYPVGVYVKVDTGYHRAGLPPTSLNKGGLLDKISLLEATGHVTFLGLYSHSSLSYNDCTPKQAMDNLAGEIRGCLEALHASAPSLPCGETAELTISVGASPQIVSVRNFTADNNQDDSANLRNAMRQVEEGSFGRLKAKLELHAGVYTVLDMQQLAACACSALQGAKPEDEVAVSVVAEVCSVYNGHEREQPEALLAVGTLGLGREPCHAYSGWGIVSVPRFEAIASTEEQQRRIVVARISQEHSIISWETQPDDQNDGAATALPPIPVQVGQTVRVYPNHACVTGAMYGWYLVVDSESDSAGSEVVDVWIRASGW</sequence>
<keyword evidence="5" id="KW-1185">Reference proteome</keyword>
<feature type="domain" description="D-serine dehydratase-like" evidence="3">
    <location>
        <begin position="330"/>
        <end position="453"/>
    </location>
</feature>
<dbReference type="Proteomes" id="UP000754883">
    <property type="component" value="Unassembled WGS sequence"/>
</dbReference>
<dbReference type="InterPro" id="IPR029066">
    <property type="entry name" value="PLP-binding_barrel"/>
</dbReference>
<dbReference type="OrthoDB" id="20198at2759"/>
<evidence type="ECO:0000313" key="4">
    <source>
        <dbReference type="EMBL" id="CAG9977222.1"/>
    </source>
</evidence>